<sequence>MATKKERVTGFVSPNVKSIIREAIDSGDFASESDFVSEAVIKLAYEWKAKKERKIATLE</sequence>
<dbReference type="KEGG" id="gac:GACE_2107"/>
<organism evidence="1 2">
    <name type="scientific">Geoglobus acetivorans</name>
    <dbReference type="NCBI Taxonomy" id="565033"/>
    <lineage>
        <taxon>Archaea</taxon>
        <taxon>Methanobacteriati</taxon>
        <taxon>Methanobacteriota</taxon>
        <taxon>Archaeoglobi</taxon>
        <taxon>Archaeoglobales</taxon>
        <taxon>Archaeoglobaceae</taxon>
        <taxon>Geoglobus</taxon>
    </lineage>
</organism>
<name>A0A0A7GGG4_GEOAI</name>
<dbReference type="EMBL" id="CP009552">
    <property type="protein sequence ID" value="AIY91129.1"/>
    <property type="molecule type" value="Genomic_DNA"/>
</dbReference>
<reference evidence="1 2" key="1">
    <citation type="journal article" date="2015" name="Appl. Environ. Microbiol.">
        <title>The Geoglobus acetivorans genome: Fe(III) reduction, acetate utilization, autotrophic growth, and degradation of aromatic compounds in a hyperthermophilic archaeon.</title>
        <authorList>
            <person name="Mardanov A.V."/>
            <person name="Slododkina G.B."/>
            <person name="Slobodkin A.I."/>
            <person name="Beletsky A.V."/>
            <person name="Gavrilov S.N."/>
            <person name="Kublanov I.V."/>
            <person name="Bonch-Osmolovskaya E.A."/>
            <person name="Skryabin K.G."/>
            <person name="Ravin N.V."/>
        </authorList>
    </citation>
    <scope>NUCLEOTIDE SEQUENCE [LARGE SCALE GENOMIC DNA]</scope>
    <source>
        <strain evidence="1 2">SBH6</strain>
    </source>
</reference>
<evidence type="ECO:0000313" key="1">
    <source>
        <dbReference type="EMBL" id="AIY91129.1"/>
    </source>
</evidence>
<proteinExistence type="predicted"/>
<dbReference type="Proteomes" id="UP000030624">
    <property type="component" value="Chromosome"/>
</dbReference>
<evidence type="ECO:0000313" key="2">
    <source>
        <dbReference type="Proteomes" id="UP000030624"/>
    </source>
</evidence>
<dbReference type="AlphaFoldDB" id="A0A0A7GGG4"/>
<dbReference type="HOGENOM" id="CLU_2949123_0_0_2"/>
<dbReference type="RefSeq" id="WP_048093240.1">
    <property type="nucleotide sequence ID" value="NZ_CP009552.1"/>
</dbReference>
<protein>
    <submittedName>
        <fullName evidence="1">Uncharacterized protein</fullName>
    </submittedName>
</protein>
<accession>A0A0A7GGG4</accession>
<gene>
    <name evidence="1" type="ORF">GACE_2107</name>
</gene>
<dbReference type="STRING" id="565033.GACE_2107"/>
<dbReference type="GeneID" id="24798669"/>